<protein>
    <recommendedName>
        <fullName evidence="1">Sulfatase-modifying factor enzyme-like domain-containing protein</fullName>
    </recommendedName>
</protein>
<dbReference type="GO" id="GO:0120147">
    <property type="term" value="F:formylglycine-generating oxidase activity"/>
    <property type="evidence" value="ECO:0007669"/>
    <property type="project" value="TreeGrafter"/>
</dbReference>
<evidence type="ECO:0000313" key="2">
    <source>
        <dbReference type="EMBL" id="GHB75965.1"/>
    </source>
</evidence>
<sequence>MQATLSFVCEFLTDHSEQKMKFLSLRLLLLLFPIATFLSSCDRRDNKQAPEVVPEGMVFVPAGESEEGEEIDAFFIDKTPVTVAEFQKFVEATKFVTQAERFGDAGVFDVKTGTWSLVKGANYLHPFGPDGPDAQPDHPVTQVSWNDATSYAEWAGKRLPDAKEWFLAARYGLEAKEIYSWGGENWIQDGEYKANFWQGSFPTYNTVEDGFLYTSPVGKFGVNKLGMADMGGNVWQWTTKWKDASVTDETGEKIQVGGSYLCDPAVCHGFKIGNTASSTTETSLCHVGFRCVKALN</sequence>
<keyword evidence="3" id="KW-1185">Reference proteome</keyword>
<name>A0A8J3GAR2_9BACT</name>
<dbReference type="Pfam" id="PF03781">
    <property type="entry name" value="FGE-sulfatase"/>
    <property type="match status" value="1"/>
</dbReference>
<comment type="caution">
    <text evidence="2">The sequence shown here is derived from an EMBL/GenBank/DDBJ whole genome shotgun (WGS) entry which is preliminary data.</text>
</comment>
<dbReference type="InterPro" id="IPR042095">
    <property type="entry name" value="SUMF_sf"/>
</dbReference>
<accession>A0A8J3GAR2</accession>
<dbReference type="InterPro" id="IPR016187">
    <property type="entry name" value="CTDL_fold"/>
</dbReference>
<proteinExistence type="predicted"/>
<reference evidence="2 3" key="1">
    <citation type="journal article" date="2014" name="Int. J. Syst. Evol. Microbiol.">
        <title>Complete genome sequence of Corynebacterium casei LMG S-19264T (=DSM 44701T), isolated from a smear-ripened cheese.</title>
        <authorList>
            <consortium name="US DOE Joint Genome Institute (JGI-PGF)"/>
            <person name="Walter F."/>
            <person name="Albersmeier A."/>
            <person name="Kalinowski J."/>
            <person name="Ruckert C."/>
        </authorList>
    </citation>
    <scope>NUCLEOTIDE SEQUENCE [LARGE SCALE GENOMIC DNA]</scope>
    <source>
        <strain evidence="2 3">KCTC 12866</strain>
    </source>
</reference>
<dbReference type="PANTHER" id="PTHR23150:SF19">
    <property type="entry name" value="FORMYLGLYCINE-GENERATING ENZYME"/>
    <property type="match status" value="1"/>
</dbReference>
<feature type="domain" description="Sulfatase-modifying factor enzyme-like" evidence="1">
    <location>
        <begin position="69"/>
        <end position="293"/>
    </location>
</feature>
<dbReference type="InterPro" id="IPR005532">
    <property type="entry name" value="SUMF_dom"/>
</dbReference>
<dbReference type="InterPro" id="IPR051043">
    <property type="entry name" value="Sulfatase_Mod_Factor_Kinase"/>
</dbReference>
<dbReference type="Proteomes" id="UP000598271">
    <property type="component" value="Unassembled WGS sequence"/>
</dbReference>
<dbReference type="PANTHER" id="PTHR23150">
    <property type="entry name" value="SULFATASE MODIFYING FACTOR 1, 2"/>
    <property type="match status" value="1"/>
</dbReference>
<gene>
    <name evidence="2" type="ORF">GCM10007390_32280</name>
</gene>
<dbReference type="SUPFAM" id="SSF56436">
    <property type="entry name" value="C-type lectin-like"/>
    <property type="match status" value="1"/>
</dbReference>
<evidence type="ECO:0000313" key="3">
    <source>
        <dbReference type="Proteomes" id="UP000598271"/>
    </source>
</evidence>
<dbReference type="EMBL" id="BMXF01000003">
    <property type="protein sequence ID" value="GHB75965.1"/>
    <property type="molecule type" value="Genomic_DNA"/>
</dbReference>
<organism evidence="2 3">
    <name type="scientific">Persicitalea jodogahamensis</name>
    <dbReference type="NCBI Taxonomy" id="402147"/>
    <lineage>
        <taxon>Bacteria</taxon>
        <taxon>Pseudomonadati</taxon>
        <taxon>Bacteroidota</taxon>
        <taxon>Cytophagia</taxon>
        <taxon>Cytophagales</taxon>
        <taxon>Spirosomataceae</taxon>
        <taxon>Persicitalea</taxon>
    </lineage>
</organism>
<dbReference type="AlphaFoldDB" id="A0A8J3GAR2"/>
<dbReference type="Gene3D" id="3.90.1580.10">
    <property type="entry name" value="paralog of FGE (formylglycine-generating enzyme)"/>
    <property type="match status" value="1"/>
</dbReference>
<evidence type="ECO:0000259" key="1">
    <source>
        <dbReference type="Pfam" id="PF03781"/>
    </source>
</evidence>